<organism evidence="1">
    <name type="scientific">Pricia antarctica</name>
    <dbReference type="NCBI Taxonomy" id="641691"/>
    <lineage>
        <taxon>Bacteria</taxon>
        <taxon>Pseudomonadati</taxon>
        <taxon>Bacteroidota</taxon>
        <taxon>Flavobacteriia</taxon>
        <taxon>Flavobacteriales</taxon>
        <taxon>Flavobacteriaceae</taxon>
        <taxon>Pricia</taxon>
    </lineage>
</organism>
<comment type="caution">
    <text evidence="1">The sequence shown here is derived from an EMBL/GenBank/DDBJ whole genome shotgun (WGS) entry which is preliminary data.</text>
</comment>
<protein>
    <submittedName>
        <fullName evidence="1">Uncharacterized protein</fullName>
    </submittedName>
</protein>
<proteinExistence type="predicted"/>
<name>A0A831VT38_9FLAO</name>
<sequence length="190" mass="21516">MANLITSGRKVFSKSTLGGVRKVFIATYVYYPRTAFEFDGMELISMPTTFVHQYEILGAANTFTVNFDGDSYAQSINLEFPKQQVGNTLNFERLSQLEVRILIQDNNGTWTVYGLDNGMNCDGLDIVSGGSKGEFNGYRMRFSGKEKHGTPIVLDPFSNGFIVVDEEEDFYQFQNLEAFMFQDGTLYEFN</sequence>
<reference evidence="1" key="1">
    <citation type="journal article" date="2020" name="mSystems">
        <title>Genome- and Community-Level Interaction Insights into Carbon Utilization and Element Cycling Functions of Hydrothermarchaeota in Hydrothermal Sediment.</title>
        <authorList>
            <person name="Zhou Z."/>
            <person name="Liu Y."/>
            <person name="Xu W."/>
            <person name="Pan J."/>
            <person name="Luo Z.H."/>
            <person name="Li M."/>
        </authorList>
    </citation>
    <scope>NUCLEOTIDE SEQUENCE [LARGE SCALE GENOMIC DNA]</scope>
    <source>
        <strain evidence="1">HyVt-345</strain>
    </source>
</reference>
<dbReference type="Proteomes" id="UP000886191">
    <property type="component" value="Unassembled WGS sequence"/>
</dbReference>
<dbReference type="EMBL" id="DRGL01000064">
    <property type="protein sequence ID" value="HEA22742.1"/>
    <property type="molecule type" value="Genomic_DNA"/>
</dbReference>
<gene>
    <name evidence="1" type="ORF">ENH87_17755</name>
</gene>
<accession>A0A831VT38</accession>
<dbReference type="AlphaFoldDB" id="A0A831VT38"/>
<evidence type="ECO:0000313" key="1">
    <source>
        <dbReference type="EMBL" id="HEA22742.1"/>
    </source>
</evidence>